<name>A0A0A9HLT5_ARUDO</name>
<reference evidence="1" key="2">
    <citation type="journal article" date="2015" name="Data Brief">
        <title>Shoot transcriptome of the giant reed, Arundo donax.</title>
        <authorList>
            <person name="Barrero R.A."/>
            <person name="Guerrero F.D."/>
            <person name="Moolhuijzen P."/>
            <person name="Goolsby J.A."/>
            <person name="Tidwell J."/>
            <person name="Bellgard S.E."/>
            <person name="Bellgard M.I."/>
        </authorList>
    </citation>
    <scope>NUCLEOTIDE SEQUENCE</scope>
    <source>
        <tissue evidence="1">Shoot tissue taken approximately 20 cm above the soil surface</tissue>
    </source>
</reference>
<accession>A0A0A9HLT5</accession>
<organism evidence="1">
    <name type="scientific">Arundo donax</name>
    <name type="common">Giant reed</name>
    <name type="synonym">Donax arundinaceus</name>
    <dbReference type="NCBI Taxonomy" id="35708"/>
    <lineage>
        <taxon>Eukaryota</taxon>
        <taxon>Viridiplantae</taxon>
        <taxon>Streptophyta</taxon>
        <taxon>Embryophyta</taxon>
        <taxon>Tracheophyta</taxon>
        <taxon>Spermatophyta</taxon>
        <taxon>Magnoliopsida</taxon>
        <taxon>Liliopsida</taxon>
        <taxon>Poales</taxon>
        <taxon>Poaceae</taxon>
        <taxon>PACMAD clade</taxon>
        <taxon>Arundinoideae</taxon>
        <taxon>Arundineae</taxon>
        <taxon>Arundo</taxon>
    </lineage>
</organism>
<evidence type="ECO:0000313" key="1">
    <source>
        <dbReference type="EMBL" id="JAE35831.1"/>
    </source>
</evidence>
<dbReference type="AlphaFoldDB" id="A0A0A9HLT5"/>
<proteinExistence type="predicted"/>
<reference evidence="1" key="1">
    <citation type="submission" date="2014-09" db="EMBL/GenBank/DDBJ databases">
        <authorList>
            <person name="Magalhaes I.L.F."/>
            <person name="Oliveira U."/>
            <person name="Santos F.R."/>
            <person name="Vidigal T.H.D.A."/>
            <person name="Brescovit A.D."/>
            <person name="Santos A.J."/>
        </authorList>
    </citation>
    <scope>NUCLEOTIDE SEQUENCE</scope>
    <source>
        <tissue evidence="1">Shoot tissue taken approximately 20 cm above the soil surface</tissue>
    </source>
</reference>
<protein>
    <submittedName>
        <fullName evidence="1">Uncharacterized protein</fullName>
    </submittedName>
</protein>
<dbReference type="EMBL" id="GBRH01162065">
    <property type="protein sequence ID" value="JAE35831.1"/>
    <property type="molecule type" value="Transcribed_RNA"/>
</dbReference>
<sequence>MGRFDVPFDFNSVSDVPFSDASLLQALSTLAGGFNFLLMLLVSHVPGWLKVPPLGCNQTLFGFEIEPELALSSSTCL</sequence>